<dbReference type="InterPro" id="IPR001998">
    <property type="entry name" value="Xylose_isomerase"/>
</dbReference>
<dbReference type="SUPFAM" id="SSF51658">
    <property type="entry name" value="Xylose isomerase-like"/>
    <property type="match status" value="1"/>
</dbReference>
<dbReference type="PANTHER" id="PTHR48408:SF1">
    <property type="entry name" value="XYLOSE ISOMERASE"/>
    <property type="match status" value="1"/>
</dbReference>
<keyword evidence="4 9" id="KW-0859">Xylose metabolism</keyword>
<dbReference type="GO" id="GO:0000287">
    <property type="term" value="F:magnesium ion binding"/>
    <property type="evidence" value="ECO:0007669"/>
    <property type="project" value="UniProtKB-UniRule"/>
</dbReference>
<dbReference type="NCBIfam" id="NF003998">
    <property type="entry name" value="PRK05474.1"/>
    <property type="match status" value="1"/>
</dbReference>
<feature type="binding site" evidence="9">
    <location>
        <position position="273"/>
    </location>
    <ligand>
        <name>Mg(2+)</name>
        <dbReference type="ChEBI" id="CHEBI:18420"/>
        <label>1</label>
    </ligand>
</feature>
<feature type="binding site" evidence="9">
    <location>
        <position position="273"/>
    </location>
    <ligand>
        <name>Mg(2+)</name>
        <dbReference type="ChEBI" id="CHEBI:18420"/>
        <label>2</label>
    </ligand>
</feature>
<feature type="binding site" evidence="9">
    <location>
        <position position="344"/>
    </location>
    <ligand>
        <name>Mg(2+)</name>
        <dbReference type="ChEBI" id="CHEBI:18420"/>
        <label>1</label>
    </ligand>
</feature>
<dbReference type="PROSITE" id="PS51415">
    <property type="entry name" value="XYLOSE_ISOMERASE"/>
    <property type="match status" value="1"/>
</dbReference>
<dbReference type="FunFam" id="3.20.20.150:FF:000002">
    <property type="entry name" value="Xylose isomerase"/>
    <property type="match status" value="1"/>
</dbReference>
<comment type="subcellular location">
    <subcellularLocation>
        <location evidence="9 11">Cytoplasm</location>
    </subcellularLocation>
</comment>
<sequence length="441" mass="49503">MALIGDKEYYKGIPEIKFEGKESDNPLAFKYYNPDQVVAGKTMREWFKFSVAYWHTFCAKGGDPFGTDTMSFEWDKSSDPIQAAKDKADAAFEFITKMGFGYYCFHDVDLVREGNSFGELESRLATITDYLKEKQAASGVKLLWGTANCFSNPRYMNGAATNPDFNVLARAGGQVKLALDATIALNGENYVFWGGREGYMSLLNTDMGRELDHMGQFLTMARDYARAQGFKGNFFIEPKPMEPMKHQYDFDTATAIGFLKEYGLDKDFKINIEVNHATLAQHTFQHEIEVAAKAGMLGSMDANRGDYQNGWDTDQFPNNVLETTEAMLVFLKAGGLQGGGVNFDAKIRRNSTDLEDVFHAHIGGADTFARALLTADKIITSSPYDKLRQERYVSFDSGKGKAFEEGKLNLQDLYQIAQDNGELKLQSGKQELFENILNQYI</sequence>
<evidence type="ECO:0000256" key="5">
    <source>
        <dbReference type="ARBA" id="ARBA00022723"/>
    </source>
</evidence>
<comment type="cofactor">
    <cofactor evidence="9">
        <name>Mg(2+)</name>
        <dbReference type="ChEBI" id="CHEBI:18420"/>
    </cofactor>
    <text evidence="9">Binds 2 magnesium ions per subunit.</text>
</comment>
<dbReference type="GO" id="GO:0005737">
    <property type="term" value="C:cytoplasm"/>
    <property type="evidence" value="ECO:0007669"/>
    <property type="project" value="UniProtKB-SubCell"/>
</dbReference>
<dbReference type="GO" id="GO:0009045">
    <property type="term" value="F:xylose isomerase activity"/>
    <property type="evidence" value="ECO:0007669"/>
    <property type="project" value="UniProtKB-UniRule"/>
</dbReference>
<feature type="active site" evidence="9">
    <location>
        <position position="109"/>
    </location>
</feature>
<dbReference type="RefSeq" id="WP_188223893.1">
    <property type="nucleotide sequence ID" value="NZ_JACVXD010000006.1"/>
</dbReference>
<dbReference type="GO" id="GO:0042732">
    <property type="term" value="P:D-xylose metabolic process"/>
    <property type="evidence" value="ECO:0007669"/>
    <property type="project" value="UniProtKB-UniRule"/>
</dbReference>
<evidence type="ECO:0000256" key="11">
    <source>
        <dbReference type="RuleBase" id="RU000610"/>
    </source>
</evidence>
<dbReference type="InterPro" id="IPR013452">
    <property type="entry name" value="Xylose_isom_bac"/>
</dbReference>
<evidence type="ECO:0000256" key="2">
    <source>
        <dbReference type="ARBA" id="ARBA00011881"/>
    </source>
</evidence>
<feature type="active site" evidence="9">
    <location>
        <position position="106"/>
    </location>
</feature>
<feature type="binding site" evidence="9">
    <location>
        <position position="312"/>
    </location>
    <ligand>
        <name>Mg(2+)</name>
        <dbReference type="ChEBI" id="CHEBI:18420"/>
        <label>2</label>
    </ligand>
</feature>
<dbReference type="InterPro" id="IPR036237">
    <property type="entry name" value="Xyl_isomerase-like_sf"/>
</dbReference>
<evidence type="ECO:0000256" key="6">
    <source>
        <dbReference type="ARBA" id="ARBA00023235"/>
    </source>
</evidence>
<dbReference type="EC" id="5.3.1.5" evidence="3 9"/>
<keyword evidence="13" id="KW-1185">Reference proteome</keyword>
<comment type="caution">
    <text evidence="12">The sequence shown here is derived from an EMBL/GenBank/DDBJ whole genome shotgun (WGS) entry which is preliminary data.</text>
</comment>
<keyword evidence="9" id="KW-0963">Cytoplasm</keyword>
<dbReference type="NCBIfam" id="TIGR02630">
    <property type="entry name" value="xylose_isom_A"/>
    <property type="match status" value="1"/>
</dbReference>
<comment type="catalytic activity">
    <reaction evidence="8 9 10">
        <text>alpha-D-xylose = alpha-D-xylulofuranose</text>
        <dbReference type="Rhea" id="RHEA:22816"/>
        <dbReference type="ChEBI" id="CHEBI:28518"/>
        <dbReference type="ChEBI" id="CHEBI:188998"/>
        <dbReference type="EC" id="5.3.1.5"/>
    </reaction>
</comment>
<evidence type="ECO:0000256" key="10">
    <source>
        <dbReference type="RuleBase" id="RU000609"/>
    </source>
</evidence>
<comment type="similarity">
    <text evidence="1 9 10">Belongs to the xylose isomerase family.</text>
</comment>
<evidence type="ECO:0000256" key="4">
    <source>
        <dbReference type="ARBA" id="ARBA00022629"/>
    </source>
</evidence>
<evidence type="ECO:0000256" key="8">
    <source>
        <dbReference type="ARBA" id="ARBA00033659"/>
    </source>
</evidence>
<organism evidence="12 13">
    <name type="scientific">Aestuariibaculum marinum</name>
    <dbReference type="NCBI Taxonomy" id="2683592"/>
    <lineage>
        <taxon>Bacteria</taxon>
        <taxon>Pseudomonadati</taxon>
        <taxon>Bacteroidota</taxon>
        <taxon>Flavobacteriia</taxon>
        <taxon>Flavobacteriales</taxon>
        <taxon>Flavobacteriaceae</taxon>
    </lineage>
</organism>
<evidence type="ECO:0000256" key="1">
    <source>
        <dbReference type="ARBA" id="ARBA00005765"/>
    </source>
</evidence>
<dbReference type="EMBL" id="JACVXD010000006">
    <property type="protein sequence ID" value="MBD0824593.1"/>
    <property type="molecule type" value="Genomic_DNA"/>
</dbReference>
<reference evidence="12 13" key="1">
    <citation type="journal article" date="2018" name="J. Microbiol.">
        <title>Aestuariibaculum marinum sp. nov., a marine bacterium isolated from seawater in South Korea.</title>
        <authorList>
            <person name="Choi J."/>
            <person name="Lee D."/>
            <person name="Jang J.H."/>
            <person name="Cha S."/>
            <person name="Seo T."/>
        </authorList>
    </citation>
    <scope>NUCLEOTIDE SEQUENCE [LARGE SCALE GENOMIC DNA]</scope>
    <source>
        <strain evidence="12 13">IP7</strain>
    </source>
</reference>
<evidence type="ECO:0000256" key="9">
    <source>
        <dbReference type="HAMAP-Rule" id="MF_00455"/>
    </source>
</evidence>
<dbReference type="AlphaFoldDB" id="A0A8J6UBX9"/>
<evidence type="ECO:0000256" key="7">
    <source>
        <dbReference type="ARBA" id="ARBA00023277"/>
    </source>
</evidence>
<keyword evidence="6 9" id="KW-0413">Isomerase</keyword>
<proteinExistence type="inferred from homology"/>
<dbReference type="PANTHER" id="PTHR48408">
    <property type="match status" value="1"/>
</dbReference>
<comment type="subunit">
    <text evidence="2 9 11">Homotetramer.</text>
</comment>
<feature type="binding site" evidence="9">
    <location>
        <position position="237"/>
    </location>
    <ligand>
        <name>Mg(2+)</name>
        <dbReference type="ChEBI" id="CHEBI:18420"/>
        <label>1</label>
    </ligand>
</feature>
<name>A0A8J6UBX9_9FLAO</name>
<feature type="binding site" evidence="9">
    <location>
        <position position="301"/>
    </location>
    <ligand>
        <name>Mg(2+)</name>
        <dbReference type="ChEBI" id="CHEBI:18420"/>
        <label>1</label>
    </ligand>
</feature>
<accession>A0A8J6UBX9</accession>
<protein>
    <recommendedName>
        <fullName evidence="3 9">Xylose isomerase</fullName>
        <ecNumber evidence="3 9">5.3.1.5</ecNumber>
    </recommendedName>
</protein>
<keyword evidence="9" id="KW-0460">Magnesium</keyword>
<evidence type="ECO:0000313" key="13">
    <source>
        <dbReference type="Proteomes" id="UP000621516"/>
    </source>
</evidence>
<dbReference type="PRINTS" id="PR00688">
    <property type="entry name" value="XYLOSISMRASE"/>
</dbReference>
<dbReference type="Proteomes" id="UP000621516">
    <property type="component" value="Unassembled WGS sequence"/>
</dbReference>
<keyword evidence="5 9" id="KW-0479">Metal-binding</keyword>
<keyword evidence="7 9" id="KW-0119">Carbohydrate metabolism</keyword>
<dbReference type="HAMAP" id="MF_00455">
    <property type="entry name" value="Xylose_isom_A"/>
    <property type="match status" value="1"/>
</dbReference>
<gene>
    <name evidence="9 12" type="primary">xylA</name>
    <name evidence="12" type="ORF">ICJ85_11265</name>
</gene>
<feature type="binding site" evidence="9">
    <location>
        <position position="314"/>
    </location>
    <ligand>
        <name>Mg(2+)</name>
        <dbReference type="ChEBI" id="CHEBI:18420"/>
        <label>2</label>
    </ligand>
</feature>
<evidence type="ECO:0000256" key="3">
    <source>
        <dbReference type="ARBA" id="ARBA00011958"/>
    </source>
</evidence>
<dbReference type="Gene3D" id="3.20.20.150">
    <property type="entry name" value="Divalent-metal-dependent TIM barrel enzymes"/>
    <property type="match status" value="1"/>
</dbReference>
<feature type="binding site" evidence="9">
    <location>
        <position position="276"/>
    </location>
    <ligand>
        <name>Mg(2+)</name>
        <dbReference type="ChEBI" id="CHEBI:18420"/>
        <label>2</label>
    </ligand>
</feature>
<evidence type="ECO:0000313" key="12">
    <source>
        <dbReference type="EMBL" id="MBD0824593.1"/>
    </source>
</evidence>